<accession>A0A545VHJ1</accession>
<keyword evidence="2" id="KW-1185">Reference proteome</keyword>
<comment type="caution">
    <text evidence="1">The sequence shown here is derived from an EMBL/GenBank/DDBJ whole genome shotgun (WGS) entry which is preliminary data.</text>
</comment>
<evidence type="ECO:0000313" key="1">
    <source>
        <dbReference type="EMBL" id="TQW01181.1"/>
    </source>
</evidence>
<protein>
    <submittedName>
        <fullName evidence="1">Uncharacterized protein</fullName>
    </submittedName>
</protein>
<evidence type="ECO:0000313" key="2">
    <source>
        <dbReference type="Proteomes" id="UP000315783"/>
    </source>
</evidence>
<name>A0A545VHJ1_9HYPO</name>
<reference evidence="1 2" key="1">
    <citation type="journal article" date="2019" name="Appl. Microbiol. Biotechnol.">
        <title>Genome sequence of Isaria javanica and comparative genome analysis insights into family S53 peptidase evolution in fungal entomopathogens.</title>
        <authorList>
            <person name="Lin R."/>
            <person name="Zhang X."/>
            <person name="Xin B."/>
            <person name="Zou M."/>
            <person name="Gao Y."/>
            <person name="Qin F."/>
            <person name="Hu Q."/>
            <person name="Xie B."/>
            <person name="Cheng X."/>
        </authorList>
    </citation>
    <scope>NUCLEOTIDE SEQUENCE [LARGE SCALE GENOMIC DNA]</scope>
    <source>
        <strain evidence="1 2">IJ1G</strain>
    </source>
</reference>
<organism evidence="1 2">
    <name type="scientific">Cordyceps javanica</name>
    <dbReference type="NCBI Taxonomy" id="43265"/>
    <lineage>
        <taxon>Eukaryota</taxon>
        <taxon>Fungi</taxon>
        <taxon>Dikarya</taxon>
        <taxon>Ascomycota</taxon>
        <taxon>Pezizomycotina</taxon>
        <taxon>Sordariomycetes</taxon>
        <taxon>Hypocreomycetidae</taxon>
        <taxon>Hypocreales</taxon>
        <taxon>Cordycipitaceae</taxon>
        <taxon>Cordyceps</taxon>
    </lineage>
</organism>
<sequence length="163" mass="18036">MTFEMPLVCRDGCIGATQDGLATIFCGALQLSTGTVTPVVGCTSNILGAFNRIQLTEDSLIHCKAHTLGDSGRRKRVSSPPMIFPFTLEPWTAPMSATLARLTDEACPMFWVLGFRRGTGQLSPSGEVARRVYTIRRLPDRNQQNTTILPRRRGQMAALYRLY</sequence>
<proteinExistence type="predicted"/>
<dbReference type="AlphaFoldDB" id="A0A545VHJ1"/>
<dbReference type="EMBL" id="SPUK01000001">
    <property type="protein sequence ID" value="TQW01181.1"/>
    <property type="molecule type" value="Genomic_DNA"/>
</dbReference>
<dbReference type="Proteomes" id="UP000315783">
    <property type="component" value="Unassembled WGS sequence"/>
</dbReference>
<gene>
    <name evidence="1" type="ORF">IF1G_01112</name>
</gene>